<organism evidence="1 2">
    <name type="scientific">Strix occidentalis caurina</name>
    <name type="common">northern spotted owl</name>
    <dbReference type="NCBI Taxonomy" id="311401"/>
    <lineage>
        <taxon>Eukaryota</taxon>
        <taxon>Metazoa</taxon>
        <taxon>Chordata</taxon>
        <taxon>Craniata</taxon>
        <taxon>Vertebrata</taxon>
        <taxon>Euteleostomi</taxon>
        <taxon>Archelosauria</taxon>
        <taxon>Archosauria</taxon>
        <taxon>Dinosauria</taxon>
        <taxon>Saurischia</taxon>
        <taxon>Theropoda</taxon>
        <taxon>Coelurosauria</taxon>
        <taxon>Aves</taxon>
        <taxon>Neognathae</taxon>
        <taxon>Neoaves</taxon>
        <taxon>Telluraves</taxon>
        <taxon>Strigiformes</taxon>
        <taxon>Strigidae</taxon>
        <taxon>Strix</taxon>
    </lineage>
</organism>
<evidence type="ECO:0000313" key="2">
    <source>
        <dbReference type="Proteomes" id="UP000694551"/>
    </source>
</evidence>
<dbReference type="Ensembl" id="ENSSOCT00000003937.1">
    <property type="protein sequence ID" value="ENSSOCP00000003845.1"/>
    <property type="gene ID" value="ENSSOCG00000002937.1"/>
</dbReference>
<proteinExistence type="predicted"/>
<dbReference type="Proteomes" id="UP000694551">
    <property type="component" value="Unplaced"/>
</dbReference>
<keyword evidence="2" id="KW-1185">Reference proteome</keyword>
<accession>A0A8D0ER04</accession>
<name>A0A8D0ER04_STROC</name>
<protein>
    <recommendedName>
        <fullName evidence="3">CINP protein</fullName>
    </recommendedName>
</protein>
<evidence type="ECO:0000313" key="1">
    <source>
        <dbReference type="Ensembl" id="ENSSOCP00000003845.1"/>
    </source>
</evidence>
<evidence type="ECO:0008006" key="3">
    <source>
        <dbReference type="Google" id="ProtNLM"/>
    </source>
</evidence>
<dbReference type="AlphaFoldDB" id="A0A8D0ER04"/>
<dbReference type="PRINTS" id="PR02040">
    <property type="entry name" value="CDK2IP"/>
</dbReference>
<reference evidence="1" key="2">
    <citation type="submission" date="2025-09" db="UniProtKB">
        <authorList>
            <consortium name="Ensembl"/>
        </authorList>
    </citation>
    <scope>IDENTIFICATION</scope>
</reference>
<reference evidence="1" key="1">
    <citation type="submission" date="2025-08" db="UniProtKB">
        <authorList>
            <consortium name="Ensembl"/>
        </authorList>
    </citation>
    <scope>IDENTIFICATION</scope>
</reference>
<sequence>LEFLLFFYIAKSPADGTPRRPVLSVSARKIKDNAADWHNLMMKWERMNDNGFATASKIVNMKINKKVVTAIILKNPTTTKPTLVELSSCCKEKPITNRVLRRNFSRVLTAEQGLSDRVLTGTSSGIFCCNSVRCCFCSLATPSPLTEFTAAVGKSARQGRCVHLSCFGFTVKWLGLNCAER</sequence>
<dbReference type="InterPro" id="IPR023250">
    <property type="entry name" value="Cyclin-dep_Kinase_2_interact"/>
</dbReference>